<feature type="transmembrane region" description="Helical" evidence="1">
    <location>
        <begin position="368"/>
        <end position="385"/>
    </location>
</feature>
<keyword evidence="4" id="KW-1185">Reference proteome</keyword>
<feature type="transmembrane region" description="Helical" evidence="1">
    <location>
        <begin position="467"/>
        <end position="493"/>
    </location>
</feature>
<dbReference type="Pfam" id="PF06808">
    <property type="entry name" value="DctM"/>
    <property type="match status" value="1"/>
</dbReference>
<feature type="transmembrane region" description="Helical" evidence="1">
    <location>
        <begin position="148"/>
        <end position="165"/>
    </location>
</feature>
<evidence type="ECO:0000313" key="3">
    <source>
        <dbReference type="EMBL" id="MBC8576101.1"/>
    </source>
</evidence>
<feature type="domain" description="TRAP C4-dicarboxylate transport system permease DctM subunit" evidence="2">
    <location>
        <begin position="135"/>
        <end position="577"/>
    </location>
</feature>
<dbReference type="RefSeq" id="WP_262399652.1">
    <property type="nucleotide sequence ID" value="NZ_JACRTB010000008.1"/>
</dbReference>
<feature type="transmembrane region" description="Helical" evidence="1">
    <location>
        <begin position="33"/>
        <end position="55"/>
    </location>
</feature>
<feature type="transmembrane region" description="Helical" evidence="1">
    <location>
        <begin position="549"/>
        <end position="572"/>
    </location>
</feature>
<dbReference type="InterPro" id="IPR011853">
    <property type="entry name" value="TRAP_DctM-Dct_fused"/>
</dbReference>
<keyword evidence="1" id="KW-0472">Membrane</keyword>
<keyword evidence="1" id="KW-0812">Transmembrane</keyword>
<evidence type="ECO:0000313" key="4">
    <source>
        <dbReference type="Proteomes" id="UP000658131"/>
    </source>
</evidence>
<feature type="transmembrane region" description="Helical" evidence="1">
    <location>
        <begin position="584"/>
        <end position="602"/>
    </location>
</feature>
<reference evidence="3 4" key="1">
    <citation type="submission" date="2020-08" db="EMBL/GenBank/DDBJ databases">
        <title>Genome public.</title>
        <authorList>
            <person name="Liu C."/>
            <person name="Sun Q."/>
        </authorList>
    </citation>
    <scope>NUCLEOTIDE SEQUENCE [LARGE SCALE GENOMIC DNA]</scope>
    <source>
        <strain evidence="3 4">BX1</strain>
    </source>
</reference>
<feature type="transmembrane region" description="Helical" evidence="1">
    <location>
        <begin position="61"/>
        <end position="80"/>
    </location>
</feature>
<feature type="transmembrane region" description="Helical" evidence="1">
    <location>
        <begin position="614"/>
        <end position="644"/>
    </location>
</feature>
<feature type="transmembrane region" description="Helical" evidence="1">
    <location>
        <begin position="194"/>
        <end position="217"/>
    </location>
</feature>
<organism evidence="3 4">
    <name type="scientific">Yanshouia hominis</name>
    <dbReference type="NCBI Taxonomy" id="2763673"/>
    <lineage>
        <taxon>Bacteria</taxon>
        <taxon>Bacillati</taxon>
        <taxon>Bacillota</taxon>
        <taxon>Clostridia</taxon>
        <taxon>Eubacteriales</taxon>
        <taxon>Oscillospiraceae</taxon>
        <taxon>Yanshouia</taxon>
    </lineage>
</organism>
<dbReference type="PANTHER" id="PTHR43849">
    <property type="entry name" value="BLL3936 PROTEIN"/>
    <property type="match status" value="1"/>
</dbReference>
<dbReference type="Proteomes" id="UP000658131">
    <property type="component" value="Unassembled WGS sequence"/>
</dbReference>
<proteinExistence type="predicted"/>
<dbReference type="NCBIfam" id="TIGR02123">
    <property type="entry name" value="TRAP_fused"/>
    <property type="match status" value="1"/>
</dbReference>
<dbReference type="EMBL" id="JACRTB010000008">
    <property type="protein sequence ID" value="MBC8576101.1"/>
    <property type="molecule type" value="Genomic_DNA"/>
</dbReference>
<accession>A0ABR7NI57</accession>
<feature type="transmembrane region" description="Helical" evidence="1">
    <location>
        <begin position="92"/>
        <end position="111"/>
    </location>
</feature>
<dbReference type="PANTHER" id="PTHR43849:SF2">
    <property type="entry name" value="BLL3936 PROTEIN"/>
    <property type="match status" value="1"/>
</dbReference>
<comment type="caution">
    <text evidence="3">The sequence shown here is derived from an EMBL/GenBank/DDBJ whole genome shotgun (WGS) entry which is preliminary data.</text>
</comment>
<evidence type="ECO:0000256" key="1">
    <source>
        <dbReference type="SAM" id="Phobius"/>
    </source>
</evidence>
<feature type="transmembrane region" description="Helical" evidence="1">
    <location>
        <begin position="428"/>
        <end position="447"/>
    </location>
</feature>
<evidence type="ECO:0000259" key="2">
    <source>
        <dbReference type="Pfam" id="PF06808"/>
    </source>
</evidence>
<dbReference type="InterPro" id="IPR010656">
    <property type="entry name" value="DctM"/>
</dbReference>
<name>A0ABR7NI57_9FIRM</name>
<feature type="transmembrane region" description="Helical" evidence="1">
    <location>
        <begin position="314"/>
        <end position="338"/>
    </location>
</feature>
<keyword evidence="1" id="KW-1133">Transmembrane helix</keyword>
<sequence>MAYFGDKEDQELMNAIKNGEADKPAEPAKQNGLLETLILAISVVLVAFQLYTAFFGSFQSLIQRPVHVCLGVALIFLYQIKKNDVKTISKKLDVAVCLAAIAVAIIGGAYIVMNMKAIMHPNFSISAFEGVLAVLMLLLIMESARRSIGAAIPVMAIIAIAYAVFGKMIPGTWGHNGIAFNNLITTLVYSDRGIWGSITGTSATIIATFVIFGSVLFSTGGGQTFIDVANALTGRSTGGAAKLATIASGLFGSVSGSAGANVATTGAFTIPMMKRLGYKTEFAAAVECSASSGGQIMPPVMGAGAFIMADLLGAPYLTIAAAAILPAIMYYFGVFFAIDCAARRYHYSGLNEEDMIPLKEVLYYKKSLPVFLPLLLLIFFFMHGYTAVTCASYSLIAVVVLFIAVEPKEYKQRLHMLFDGFVSSAKSMLTTLSLIACAQILVCLISVTGIGVKFSGLIMELGGNNMFLAGIMAMIATMILGMGMPTVAAYVLAASVIAPALVRVGVVPIAAHFFVFYYAIFAGLTPPVCGTVFIGSAMAGSNWLKTARYAMSISIGAFVVPFMFLFSPALLLVGAKAEIIRCSITCLAGMIALASAGMGFLVRELKVWERTVLAAIGLLLIDPTIATDILGVGGLAVMAIFVWLTNRKRTLSPG</sequence>
<feature type="transmembrane region" description="Helical" evidence="1">
    <location>
        <begin position="123"/>
        <end position="141"/>
    </location>
</feature>
<protein>
    <submittedName>
        <fullName evidence="3">TRAP transporter fused permease subunit</fullName>
    </submittedName>
</protein>
<gene>
    <name evidence="3" type="ORF">H8717_06730</name>
</gene>